<name>A0A142BVT4_9BACT</name>
<feature type="domain" description="AAA+ ATPase" evidence="4">
    <location>
        <begin position="106"/>
        <end position="241"/>
    </location>
</feature>
<evidence type="ECO:0000256" key="2">
    <source>
        <dbReference type="ARBA" id="ARBA00022741"/>
    </source>
</evidence>
<gene>
    <name evidence="5" type="primary">tnpB</name>
</gene>
<keyword evidence="3" id="KW-0067">ATP-binding</keyword>
<dbReference type="Pfam" id="PF01695">
    <property type="entry name" value="IstB_IS21"/>
    <property type="match status" value="1"/>
</dbReference>
<proteinExistence type="inferred from homology"/>
<dbReference type="InterPro" id="IPR002611">
    <property type="entry name" value="IstB_ATP-bd"/>
</dbReference>
<organism evidence="5">
    <name type="scientific">uncultured bacterium IN-05</name>
    <dbReference type="NCBI Taxonomy" id="1805583"/>
    <lineage>
        <taxon>Bacteria</taxon>
        <taxon>environmental samples</taxon>
    </lineage>
</organism>
<evidence type="ECO:0000256" key="3">
    <source>
        <dbReference type="ARBA" id="ARBA00022840"/>
    </source>
</evidence>
<dbReference type="CDD" id="cd00009">
    <property type="entry name" value="AAA"/>
    <property type="match status" value="1"/>
</dbReference>
<evidence type="ECO:0000256" key="1">
    <source>
        <dbReference type="ARBA" id="ARBA00008059"/>
    </source>
</evidence>
<dbReference type="GO" id="GO:0005524">
    <property type="term" value="F:ATP binding"/>
    <property type="evidence" value="ECO:0007669"/>
    <property type="project" value="UniProtKB-KW"/>
</dbReference>
<dbReference type="SMART" id="SM00382">
    <property type="entry name" value="AAA"/>
    <property type="match status" value="1"/>
</dbReference>
<comment type="similarity">
    <text evidence="1">Belongs to the IS21/IS1162 putative ATP-binding protein family.</text>
</comment>
<reference evidence="5" key="1">
    <citation type="journal article" date="2016" name="Appl. Environ. Microbiol.">
        <title>Diversity of the Tetracycline Mobilome within a Chinese Pig Manure Sample.</title>
        <authorList>
            <person name="Leclercq S.O."/>
            <person name="Wang C."/>
            <person name="Zhu Y."/>
            <person name="Wu H."/>
            <person name="Du X."/>
            <person name="Liu Z."/>
            <person name="Feng J."/>
        </authorList>
    </citation>
    <scope>NUCLEOTIDE SEQUENCE</scope>
</reference>
<protein>
    <submittedName>
        <fullName evidence="5">Transposase IS21 family, ORFB</fullName>
    </submittedName>
</protein>
<dbReference type="NCBIfam" id="NF038214">
    <property type="entry name" value="IS21_help_AAA"/>
    <property type="match status" value="1"/>
</dbReference>
<dbReference type="InterPro" id="IPR027417">
    <property type="entry name" value="P-loop_NTPase"/>
</dbReference>
<sequence>MADPAIEASPYARAQNNLGTLGLHEMSALLPDYMRMVSEGDADFCSAVAQMTQVEVEARTQRITRLRIRSSGFPCVKTLADFDWSFQPSVPRPLVEELATLRFVDRAENVLLVGSPGVGKTHLATAIGIEAVKAGKEVRFIDCARLVDDLKDAQSRGILKKRLRYYAHSKLLIIDELGYLDIDEGGADLLFQLVSTRYEQRSTIITTNVGITGWAKVFGDEVAASAIADRICHHCHVIKITGRSYRLKDVPTERKMKEE</sequence>
<dbReference type="EMBL" id="KU736870">
    <property type="protein sequence ID" value="AMP42222.1"/>
    <property type="molecule type" value="Genomic_DNA"/>
</dbReference>
<accession>A0A142BVT4</accession>
<dbReference type="InterPro" id="IPR028350">
    <property type="entry name" value="DNAC/IstB-like"/>
</dbReference>
<dbReference type="SUPFAM" id="SSF52540">
    <property type="entry name" value="P-loop containing nucleoside triphosphate hydrolases"/>
    <property type="match status" value="1"/>
</dbReference>
<dbReference type="PIRSF" id="PIRSF003073">
    <property type="entry name" value="DNAC_TnpB_IstB"/>
    <property type="match status" value="1"/>
</dbReference>
<dbReference type="AlphaFoldDB" id="A0A142BVT4"/>
<evidence type="ECO:0000313" key="5">
    <source>
        <dbReference type="EMBL" id="AMP42222.1"/>
    </source>
</evidence>
<dbReference type="Gene3D" id="3.40.50.300">
    <property type="entry name" value="P-loop containing nucleotide triphosphate hydrolases"/>
    <property type="match status" value="1"/>
</dbReference>
<dbReference type="PANTHER" id="PTHR30050:SF4">
    <property type="entry name" value="ATP-BINDING PROTEIN RV3427C IN INSERTION SEQUENCE-RELATED"/>
    <property type="match status" value="1"/>
</dbReference>
<dbReference type="GO" id="GO:0006260">
    <property type="term" value="P:DNA replication"/>
    <property type="evidence" value="ECO:0007669"/>
    <property type="project" value="TreeGrafter"/>
</dbReference>
<keyword evidence="2" id="KW-0547">Nucleotide-binding</keyword>
<dbReference type="InterPro" id="IPR047661">
    <property type="entry name" value="IstB"/>
</dbReference>
<reference evidence="5" key="2">
    <citation type="submission" date="2016-02" db="EMBL/GenBank/DDBJ databases">
        <authorList>
            <person name="Wen L."/>
            <person name="He K."/>
            <person name="Yang H."/>
        </authorList>
    </citation>
    <scope>NUCLEOTIDE SEQUENCE</scope>
</reference>
<dbReference type="InterPro" id="IPR003593">
    <property type="entry name" value="AAA+_ATPase"/>
</dbReference>
<evidence type="ECO:0000259" key="4">
    <source>
        <dbReference type="SMART" id="SM00382"/>
    </source>
</evidence>
<dbReference type="PANTHER" id="PTHR30050">
    <property type="entry name" value="CHROMOSOMAL REPLICATION INITIATOR PROTEIN DNAA"/>
    <property type="match status" value="1"/>
</dbReference>